<keyword evidence="3" id="KW-1185">Reference proteome</keyword>
<dbReference type="AlphaFoldDB" id="A0A319C8U5"/>
<sequence length="170" mass="18096">MSSKPASRCNDMIMGVEPSASQQPPSMHDARSSRHRGGIRFPPLDLHHDISRFPAAGQPRTVGRGLGGVGISTSAGLALEVVVGGGGGGGGATIPTSTRALANWCSSRVRQEVFKVCLLPTVGCEIIERTSIALTVINEKIFYRTLTEVGTMRGDILLSEWEFCTVDDGW</sequence>
<dbReference type="Proteomes" id="UP000248340">
    <property type="component" value="Unassembled WGS sequence"/>
</dbReference>
<dbReference type="GeneID" id="37132540"/>
<evidence type="ECO:0000313" key="3">
    <source>
        <dbReference type="Proteomes" id="UP000248340"/>
    </source>
</evidence>
<evidence type="ECO:0000313" key="2">
    <source>
        <dbReference type="EMBL" id="PYH80369.1"/>
    </source>
</evidence>
<feature type="region of interest" description="Disordered" evidence="1">
    <location>
        <begin position="15"/>
        <end position="35"/>
    </location>
</feature>
<name>A0A319C8U5_9EURO</name>
<organism evidence="2 3">
    <name type="scientific">Aspergillus uvarum CBS 121591</name>
    <dbReference type="NCBI Taxonomy" id="1448315"/>
    <lineage>
        <taxon>Eukaryota</taxon>
        <taxon>Fungi</taxon>
        <taxon>Dikarya</taxon>
        <taxon>Ascomycota</taxon>
        <taxon>Pezizomycotina</taxon>
        <taxon>Eurotiomycetes</taxon>
        <taxon>Eurotiomycetidae</taxon>
        <taxon>Eurotiales</taxon>
        <taxon>Aspergillaceae</taxon>
        <taxon>Aspergillus</taxon>
        <taxon>Aspergillus subgen. Circumdati</taxon>
    </lineage>
</organism>
<reference evidence="2 3" key="1">
    <citation type="submission" date="2016-12" db="EMBL/GenBank/DDBJ databases">
        <title>The genomes of Aspergillus section Nigri reveals drivers in fungal speciation.</title>
        <authorList>
            <consortium name="DOE Joint Genome Institute"/>
            <person name="Vesth T.C."/>
            <person name="Nybo J."/>
            <person name="Theobald S."/>
            <person name="Brandl J."/>
            <person name="Frisvad J.C."/>
            <person name="Nielsen K.F."/>
            <person name="Lyhne E.K."/>
            <person name="Kogle M.E."/>
            <person name="Kuo A."/>
            <person name="Riley R."/>
            <person name="Clum A."/>
            <person name="Nolan M."/>
            <person name="Lipzen A."/>
            <person name="Salamov A."/>
            <person name="Henrissat B."/>
            <person name="Wiebenga A."/>
            <person name="De Vries R.P."/>
            <person name="Grigoriev I.V."/>
            <person name="Mortensen U.H."/>
            <person name="Andersen M.R."/>
            <person name="Baker S.E."/>
        </authorList>
    </citation>
    <scope>NUCLEOTIDE SEQUENCE [LARGE SCALE GENOMIC DNA]</scope>
    <source>
        <strain evidence="2 3">CBS 121591</strain>
    </source>
</reference>
<dbReference type="VEuPathDB" id="FungiDB:BO82DRAFT_109370"/>
<gene>
    <name evidence="2" type="ORF">BO82DRAFT_109370</name>
</gene>
<dbReference type="EMBL" id="KZ821710">
    <property type="protein sequence ID" value="PYH80369.1"/>
    <property type="molecule type" value="Genomic_DNA"/>
</dbReference>
<dbReference type="RefSeq" id="XP_025490569.1">
    <property type="nucleotide sequence ID" value="XM_025629799.1"/>
</dbReference>
<proteinExistence type="predicted"/>
<protein>
    <submittedName>
        <fullName evidence="2">Uncharacterized protein</fullName>
    </submittedName>
</protein>
<evidence type="ECO:0000256" key="1">
    <source>
        <dbReference type="SAM" id="MobiDB-lite"/>
    </source>
</evidence>
<accession>A0A319C8U5</accession>